<evidence type="ECO:0000259" key="2">
    <source>
        <dbReference type="Pfam" id="PF09994"/>
    </source>
</evidence>
<name>A0A9P6W6D7_RHOMI</name>
<feature type="domain" description="T6SS Phospholipase effector Tle1-like catalytic" evidence="2">
    <location>
        <begin position="2"/>
        <end position="289"/>
    </location>
</feature>
<dbReference type="Proteomes" id="UP000777482">
    <property type="component" value="Unassembled WGS sequence"/>
</dbReference>
<feature type="compositionally biased region" description="Basic and acidic residues" evidence="1">
    <location>
        <begin position="408"/>
        <end position="419"/>
    </location>
</feature>
<evidence type="ECO:0000256" key="1">
    <source>
        <dbReference type="SAM" id="MobiDB-lite"/>
    </source>
</evidence>
<feature type="compositionally biased region" description="Low complexity" evidence="1">
    <location>
        <begin position="680"/>
        <end position="699"/>
    </location>
</feature>
<dbReference type="PANTHER" id="PTHR33840">
    <property type="match status" value="1"/>
</dbReference>
<feature type="compositionally biased region" description="Low complexity" evidence="1">
    <location>
        <begin position="705"/>
        <end position="716"/>
    </location>
</feature>
<feature type="region of interest" description="Disordered" evidence="1">
    <location>
        <begin position="874"/>
        <end position="914"/>
    </location>
</feature>
<reference evidence="3 4" key="1">
    <citation type="submission" date="2020-11" db="EMBL/GenBank/DDBJ databases">
        <title>Kefir isolates.</title>
        <authorList>
            <person name="Marcisauskas S."/>
            <person name="Kim Y."/>
            <person name="Blasche S."/>
        </authorList>
    </citation>
    <scope>NUCLEOTIDE SEQUENCE [LARGE SCALE GENOMIC DNA]</scope>
    <source>
        <strain evidence="3 4">KR</strain>
    </source>
</reference>
<gene>
    <name evidence="3" type="ORF">C6P46_000295</name>
</gene>
<dbReference type="PANTHER" id="PTHR33840:SF1">
    <property type="entry name" value="TLE1 PHOSPHOLIPASE DOMAIN-CONTAINING PROTEIN"/>
    <property type="match status" value="1"/>
</dbReference>
<keyword evidence="4" id="KW-1185">Reference proteome</keyword>
<comment type="caution">
    <text evidence="3">The sequence shown here is derived from an EMBL/GenBank/DDBJ whole genome shotgun (WGS) entry which is preliminary data.</text>
</comment>
<feature type="region of interest" description="Disordered" evidence="1">
    <location>
        <begin position="588"/>
        <end position="617"/>
    </location>
</feature>
<accession>A0A9P6W6D7</accession>
<evidence type="ECO:0000313" key="3">
    <source>
        <dbReference type="EMBL" id="KAG0665196.1"/>
    </source>
</evidence>
<evidence type="ECO:0000313" key="4">
    <source>
        <dbReference type="Proteomes" id="UP000777482"/>
    </source>
</evidence>
<feature type="region of interest" description="Disordered" evidence="1">
    <location>
        <begin position="394"/>
        <end position="484"/>
    </location>
</feature>
<feature type="region of interest" description="Disordered" evidence="1">
    <location>
        <begin position="654"/>
        <end position="736"/>
    </location>
</feature>
<dbReference type="AlphaFoldDB" id="A0A9P6W6D7"/>
<proteinExistence type="predicted"/>
<dbReference type="Pfam" id="PF09994">
    <property type="entry name" value="T6SS_Tle1-like_cat"/>
    <property type="match status" value="1"/>
</dbReference>
<protein>
    <recommendedName>
        <fullName evidence="2">T6SS Phospholipase effector Tle1-like catalytic domain-containing protein</fullName>
    </recommendedName>
</protein>
<feature type="compositionally biased region" description="Polar residues" evidence="1">
    <location>
        <begin position="890"/>
        <end position="903"/>
    </location>
</feature>
<dbReference type="InterPro" id="IPR018712">
    <property type="entry name" value="Tle1-like_cat"/>
</dbReference>
<organism evidence="3 4">
    <name type="scientific">Rhodotorula mucilaginosa</name>
    <name type="common">Yeast</name>
    <name type="synonym">Rhodotorula rubra</name>
    <dbReference type="NCBI Taxonomy" id="5537"/>
    <lineage>
        <taxon>Eukaryota</taxon>
        <taxon>Fungi</taxon>
        <taxon>Dikarya</taxon>
        <taxon>Basidiomycota</taxon>
        <taxon>Pucciniomycotina</taxon>
        <taxon>Microbotryomycetes</taxon>
        <taxon>Sporidiobolales</taxon>
        <taxon>Sporidiobolaceae</taxon>
        <taxon>Rhodotorula</taxon>
    </lineage>
</organism>
<dbReference type="EMBL" id="PUHQ01000010">
    <property type="protein sequence ID" value="KAG0665196.1"/>
    <property type="molecule type" value="Genomic_DNA"/>
</dbReference>
<dbReference type="OrthoDB" id="3057168at2759"/>
<sequence>MKRLILLCDGTLEDADTQKDPARYTNIAKLARGLKDLDTRSNPPIEQIKLYQGGVGTEEATAGGLLTGMLGRGMRRKVRALYDFLALNWQPGDEIYLFGFSRGAYTVRLLCSLLDVIGILPPDSHLELFPALFEALDAHTGKGGQDDVEAQARLQELMKPILPFRTAQLAALGKRKLVECLGVFDTVGTRGRPSSLRLSSPFETRYNSFGFDETRLPTCVARTYHALALDEHRIDYLPVLFRKSSSKSSKASSTEQELLQVWFSGAHSDIGGSYAESDLATITLWWMVSCVQDTLAFDSGYLKRTLAATHAPWGKYKPHKKPSRSSLIPPYVLAKRVNRALPVENDKRTNQFFHASIRSQPDANLRPDLLAYLESDLFDPKLFVELSPLEGQIKSSWPAPKLSKKKEQKKEKRAEKVISTDDFELGQYRPDTPSSGGSFTDKDDDSDKPSSVTSFTDNEDDDEDHPDRTSSQANVPAPAVHPGSHAVPPAVLDPLSTRAPSRTHNGAFSAVQEFFSLSSSPWSRSIPNWSHVDFHAHRESTSCEHSYAFTALQRPDPLEGCVRVSVVVRSSPSRDRVAIDPCLEGQYANTHAAGRPNDENRGSKQAKKRHAGNSQAMTAVESDYTDTFLDLLHHNSAGAALQLNGTALPVDSAANDLSAGPDRLTESGDFAQAHDPQTHAPTAGTSSSANAAAPPAAGPSGAGPSGASSSTRASPANLPSLPDTFPEPPVPVQAEDGSLPARSEFAAGLDAYVHSLHPIKRNKALMPRELYSLIIDILRKPQDTTVGDPQLRFWVRQRFQLMNGPDDRCCALHEGKRVVLRDEIYDVVARAHTEAQHGGRDKTYNVLKRDWSYVPKETVATFIRLCSVCNGKRTKEKKQAADRKEKKSRATSVSAAPTSSQVPEGSAPPAIPSTSELYGLPVNLSNALGQAPVHFPTPPNPLSATAAAGGYYSVLDSNLGGTDSSSSSMALPVPPELAGAYGAPPADAAGQFGPTGGSTFTTAAVTAAAAAAAIEASRQAT</sequence>